<dbReference type="Proteomes" id="UP000534677">
    <property type="component" value="Unassembled WGS sequence"/>
</dbReference>
<evidence type="ECO:0000313" key="1">
    <source>
        <dbReference type="EMBL" id="MBC2379821.1"/>
    </source>
</evidence>
<accession>A0A7X1DWP6</accession>
<protein>
    <submittedName>
        <fullName evidence="2">Uncharacterized protein</fullName>
    </submittedName>
</protein>
<evidence type="ECO:0000313" key="2">
    <source>
        <dbReference type="EMBL" id="MBC2404574.1"/>
    </source>
</evidence>
<organism evidence="2 3">
    <name type="scientific">Pseudomonas cremoris</name>
    <dbReference type="NCBI Taxonomy" id="2724178"/>
    <lineage>
        <taxon>Bacteria</taxon>
        <taxon>Pseudomonadati</taxon>
        <taxon>Pseudomonadota</taxon>
        <taxon>Gammaproteobacteria</taxon>
        <taxon>Pseudomonadales</taxon>
        <taxon>Pseudomonadaceae</taxon>
        <taxon>Pseudomonas</taxon>
    </lineage>
</organism>
<keyword evidence="4" id="KW-1185">Reference proteome</keyword>
<evidence type="ECO:0000313" key="4">
    <source>
        <dbReference type="Proteomes" id="UP000534677"/>
    </source>
</evidence>
<gene>
    <name evidence="1" type="ORF">HF209_02575</name>
    <name evidence="2" type="ORF">HF257_01050</name>
</gene>
<sequence length="443" mass="48709">MITIAHYISSSSRPVVVDANSVVTLPAFLADERERGTSTSASNSGTTTVSILSRQLSEAATRAETRAGGKSADLLDPITGDNYFASKSQHDIEIPTTQNPELLVRARQATGFVNGSDSNPFKNLSRDQLHLIAHDEGGSFTINERRAAWETMQPAELLDDSSPKPLSINGRDIMISRLFGNSEPPVALAPATFHNITQNRNEFLSSDDRALIADMYAYAQAEGADLHYVDQLVMSLSTFRYYSDGRQLSGNNGYNAEGYRVTYDVKPADTVIAAGILNGSALASTRIDQDFLRYILSSDHRAFSNVGGIPFLERMVKKFSDEGANQPPLGSEFATYKKVRYEDHIVQTTYKHIRLPPSKVLAGKVDGVWTLTELGKSEGYTLDKLTGRLSKPTAPTEAPSLLTPAPSTSKRTFLDALRETPDQPATRWIWPGHLFKLMKNYKP</sequence>
<evidence type="ECO:0000313" key="3">
    <source>
        <dbReference type="Proteomes" id="UP000520513"/>
    </source>
</evidence>
<dbReference type="EMBL" id="JAAXCY010000001">
    <property type="protein sequence ID" value="MBC2404574.1"/>
    <property type="molecule type" value="Genomic_DNA"/>
</dbReference>
<reference evidence="3 4" key="1">
    <citation type="submission" date="2020-04" db="EMBL/GenBank/DDBJ databases">
        <title>Pseudomonas crami sp. nov., a novel proteolytic bacterial species isolated from cream.</title>
        <authorList>
            <person name="Hofmann K."/>
            <person name="Woller A."/>
            <person name="Huptas C."/>
            <person name="Wenning M."/>
            <person name="Scherer S."/>
            <person name="Doll E.V."/>
        </authorList>
    </citation>
    <scope>NUCLEOTIDE SEQUENCE [LARGE SCALE GENOMIC DNA]</scope>
    <source>
        <strain evidence="1 4">WS 5096</strain>
        <strain evidence="2 3">WS 5106</strain>
    </source>
</reference>
<name>A0A7X1DWP6_9PSED</name>
<dbReference type="AlphaFoldDB" id="A0A7X1DWP6"/>
<dbReference type="RefSeq" id="WP_185703970.1">
    <property type="nucleotide sequence ID" value="NZ_JAAXCY010000001.1"/>
</dbReference>
<comment type="caution">
    <text evidence="2">The sequence shown here is derived from an EMBL/GenBank/DDBJ whole genome shotgun (WGS) entry which is preliminary data.</text>
</comment>
<proteinExistence type="predicted"/>
<dbReference type="Proteomes" id="UP000520513">
    <property type="component" value="Unassembled WGS sequence"/>
</dbReference>
<dbReference type="EMBL" id="JAAXCZ010000001">
    <property type="protein sequence ID" value="MBC2379821.1"/>
    <property type="molecule type" value="Genomic_DNA"/>
</dbReference>